<evidence type="ECO:0000256" key="1">
    <source>
        <dbReference type="SAM" id="Phobius"/>
    </source>
</evidence>
<dbReference type="Pfam" id="PF12836">
    <property type="entry name" value="HHH_3"/>
    <property type="match status" value="1"/>
</dbReference>
<proteinExistence type="predicted"/>
<keyword evidence="1" id="KW-0812">Transmembrane</keyword>
<feature type="transmembrane region" description="Helical" evidence="1">
    <location>
        <begin position="12"/>
        <end position="32"/>
    </location>
</feature>
<dbReference type="InterPro" id="IPR004509">
    <property type="entry name" value="Competence_ComEA_HhH"/>
</dbReference>
<reference evidence="3 4" key="1">
    <citation type="submission" date="2023-02" db="EMBL/GenBank/DDBJ databases">
        <title>Genome sequence of Lacticaseibacillus sp. KACC 23028.</title>
        <authorList>
            <person name="Kim S."/>
            <person name="Heo J."/>
            <person name="Kwon S.-W."/>
        </authorList>
    </citation>
    <scope>NUCLEOTIDE SEQUENCE [LARGE SCALE GENOMIC DNA]</scope>
    <source>
        <strain evidence="3 4">KACC 23028</strain>
    </source>
</reference>
<feature type="domain" description="Helix-hairpin-helix DNA-binding motif class 1" evidence="2">
    <location>
        <begin position="203"/>
        <end position="222"/>
    </location>
</feature>
<dbReference type="Pfam" id="PF10531">
    <property type="entry name" value="SLBB"/>
    <property type="match status" value="1"/>
</dbReference>
<dbReference type="InterPro" id="IPR019554">
    <property type="entry name" value="Soluble_ligand-bd"/>
</dbReference>
<dbReference type="PANTHER" id="PTHR21180:SF32">
    <property type="entry name" value="ENDONUCLEASE_EXONUCLEASE_PHOSPHATASE FAMILY DOMAIN-CONTAINING PROTEIN 1"/>
    <property type="match status" value="1"/>
</dbReference>
<dbReference type="InterPro" id="IPR051675">
    <property type="entry name" value="Endo/Exo/Phosphatase_dom_1"/>
</dbReference>
<feature type="domain" description="Helix-hairpin-helix DNA-binding motif class 1" evidence="2">
    <location>
        <begin position="173"/>
        <end position="192"/>
    </location>
</feature>
<protein>
    <submittedName>
        <fullName evidence="3">Helix-hairpin-helix domain-containing protein</fullName>
    </submittedName>
</protein>
<evidence type="ECO:0000259" key="2">
    <source>
        <dbReference type="SMART" id="SM00278"/>
    </source>
</evidence>
<dbReference type="InterPro" id="IPR003583">
    <property type="entry name" value="Hlx-hairpin-Hlx_DNA-bd_motif"/>
</dbReference>
<keyword evidence="4" id="KW-1185">Reference proteome</keyword>
<evidence type="ECO:0000313" key="4">
    <source>
        <dbReference type="Proteomes" id="UP001220377"/>
    </source>
</evidence>
<name>A0ABY7WNC4_9LACO</name>
<organism evidence="3 4">
    <name type="scientific">Lacticaseibacillus pabuli</name>
    <dbReference type="NCBI Taxonomy" id="3025672"/>
    <lineage>
        <taxon>Bacteria</taxon>
        <taxon>Bacillati</taxon>
        <taxon>Bacillota</taxon>
        <taxon>Bacilli</taxon>
        <taxon>Lactobacillales</taxon>
        <taxon>Lactobacillaceae</taxon>
        <taxon>Lacticaseibacillus</taxon>
    </lineage>
</organism>
<dbReference type="Gene3D" id="3.10.560.10">
    <property type="entry name" value="Outer membrane lipoprotein wza domain like"/>
    <property type="match status" value="1"/>
</dbReference>
<keyword evidence="1" id="KW-1133">Transmembrane helix</keyword>
<dbReference type="SMART" id="SM00278">
    <property type="entry name" value="HhH1"/>
    <property type="match status" value="2"/>
</dbReference>
<sequence>MMTRLMELLKDYWRYVLIGTGAVVLLGGWYGYHTVQVRSEQNRLALQASQAKQTPPKKTASSAATSSGKGGYVYIAGAVKHPGLYHIDGQTRWADVVQAAGGLTKDADGGAVNLAKVARDEENLAIPTRGASNASQTVAAGTATAGSAGVTAASGSATAGAGAQVNLNSATVDQLQTISGVGPKRAQDILAYRDEHGGFKKVADLKEVSGIGDKMFANIEPHVTVGP</sequence>
<dbReference type="Proteomes" id="UP001220377">
    <property type="component" value="Chromosome"/>
</dbReference>
<dbReference type="Gene3D" id="1.10.150.280">
    <property type="entry name" value="AF1531-like domain"/>
    <property type="match status" value="1"/>
</dbReference>
<dbReference type="InterPro" id="IPR010994">
    <property type="entry name" value="RuvA_2-like"/>
</dbReference>
<dbReference type="PANTHER" id="PTHR21180">
    <property type="entry name" value="ENDONUCLEASE/EXONUCLEASE/PHOSPHATASE FAMILY DOMAIN-CONTAINING PROTEIN 1"/>
    <property type="match status" value="1"/>
</dbReference>
<dbReference type="NCBIfam" id="TIGR00426">
    <property type="entry name" value="competence protein ComEA helix-hairpin-helix repeat region"/>
    <property type="match status" value="1"/>
</dbReference>
<evidence type="ECO:0000313" key="3">
    <source>
        <dbReference type="EMBL" id="WDF81631.1"/>
    </source>
</evidence>
<gene>
    <name evidence="3" type="ORF">PQ472_06755</name>
</gene>
<dbReference type="SUPFAM" id="SSF47781">
    <property type="entry name" value="RuvA domain 2-like"/>
    <property type="match status" value="1"/>
</dbReference>
<dbReference type="EMBL" id="CP117884">
    <property type="protein sequence ID" value="WDF81631.1"/>
    <property type="molecule type" value="Genomic_DNA"/>
</dbReference>
<accession>A0ABY7WNC4</accession>
<keyword evidence="1" id="KW-0472">Membrane</keyword>